<feature type="domain" description="Metallo-beta-lactamase" evidence="1">
    <location>
        <begin position="25"/>
        <end position="226"/>
    </location>
</feature>
<dbReference type="InterPro" id="IPR050855">
    <property type="entry name" value="NDM-1-like"/>
</dbReference>
<dbReference type="Gene3D" id="3.60.15.10">
    <property type="entry name" value="Ribonuclease Z/Hydroxyacylglutathione hydrolase-like"/>
    <property type="match status" value="1"/>
</dbReference>
<dbReference type="SMART" id="SM00849">
    <property type="entry name" value="Lactamase_B"/>
    <property type="match status" value="1"/>
</dbReference>
<dbReference type="PANTHER" id="PTHR42951:SF22">
    <property type="entry name" value="METALLO BETA-LACTAMASE SUPERFAMILY LIPOPROTEIN"/>
    <property type="match status" value="1"/>
</dbReference>
<keyword evidence="3" id="KW-1185">Reference proteome</keyword>
<dbReference type="EMBL" id="BAABXL010000001">
    <property type="protein sequence ID" value="GAA6270543.1"/>
    <property type="molecule type" value="Genomic_DNA"/>
</dbReference>
<evidence type="ECO:0000313" key="2">
    <source>
        <dbReference type="EMBL" id="GAA6270543.1"/>
    </source>
</evidence>
<accession>A0ABQ0B2N6</accession>
<comment type="caution">
    <text evidence="2">The sequence shown here is derived from an EMBL/GenBank/DDBJ whole genome shotgun (WGS) entry which is preliminary data.</text>
</comment>
<gene>
    <name evidence="2" type="ORF">F130042H8_36030</name>
</gene>
<dbReference type="RefSeq" id="WP_176255264.1">
    <property type="nucleotide sequence ID" value="NZ_BAABXL010000001.1"/>
</dbReference>
<proteinExistence type="predicted"/>
<dbReference type="InterPro" id="IPR036866">
    <property type="entry name" value="RibonucZ/Hydroxyglut_hydro"/>
</dbReference>
<dbReference type="PANTHER" id="PTHR42951">
    <property type="entry name" value="METALLO-BETA-LACTAMASE DOMAIN-CONTAINING"/>
    <property type="match status" value="1"/>
</dbReference>
<organism evidence="2 3">
    <name type="scientific">Enterocloster alcoholdehydrogenati</name>
    <dbReference type="NCBI Taxonomy" id="2547410"/>
    <lineage>
        <taxon>Bacteria</taxon>
        <taxon>Bacillati</taxon>
        <taxon>Bacillota</taxon>
        <taxon>Clostridia</taxon>
        <taxon>Lachnospirales</taxon>
        <taxon>Lachnospiraceae</taxon>
        <taxon>Enterocloster</taxon>
    </lineage>
</organism>
<dbReference type="Pfam" id="PF00753">
    <property type="entry name" value="Lactamase_B"/>
    <property type="match status" value="1"/>
</dbReference>
<dbReference type="SUPFAM" id="SSF56281">
    <property type="entry name" value="Metallo-hydrolase/oxidoreductase"/>
    <property type="match status" value="1"/>
</dbReference>
<dbReference type="Proteomes" id="UP001600894">
    <property type="component" value="Unassembled WGS sequence"/>
</dbReference>
<reference evidence="2 3" key="1">
    <citation type="submission" date="2024-04" db="EMBL/GenBank/DDBJ databases">
        <title>Defined microbial consortia suppress multidrug-resistant proinflammatory Enterobacteriaceae via ecological control.</title>
        <authorList>
            <person name="Furuichi M."/>
            <person name="Kawaguchi T."/>
            <person name="Pust M."/>
            <person name="Yasuma K."/>
            <person name="Plichta D."/>
            <person name="Hasegawa N."/>
            <person name="Ohya T."/>
            <person name="Bhattarai S."/>
            <person name="Sasajima S."/>
            <person name="Aoto Y."/>
            <person name="Tuganbaev T."/>
            <person name="Yaginuma M."/>
            <person name="Ueda M."/>
            <person name="Okahashi N."/>
            <person name="Amafuji K."/>
            <person name="Kiridooshi Y."/>
            <person name="Sugita K."/>
            <person name="Strazar M."/>
            <person name="Skelly A."/>
            <person name="Suda W."/>
            <person name="Hattori M."/>
            <person name="Nakamoto N."/>
            <person name="Caballero S."/>
            <person name="Norman J."/>
            <person name="Olle B."/>
            <person name="Tanoue T."/>
            <person name="Arita M."/>
            <person name="Bucci V."/>
            <person name="Atarashi K."/>
            <person name="Xavier R."/>
            <person name="Honda K."/>
        </authorList>
    </citation>
    <scope>NUCLEOTIDE SEQUENCE [LARGE SCALE GENOMIC DNA]</scope>
    <source>
        <strain evidence="3">f13</strain>
    </source>
</reference>
<protein>
    <recommendedName>
        <fullName evidence="1">Metallo-beta-lactamase domain-containing protein</fullName>
    </recommendedName>
</protein>
<evidence type="ECO:0000313" key="3">
    <source>
        <dbReference type="Proteomes" id="UP001600894"/>
    </source>
</evidence>
<dbReference type="InterPro" id="IPR001279">
    <property type="entry name" value="Metallo-B-lactamas"/>
</dbReference>
<name>A0ABQ0B2N6_9FIRM</name>
<evidence type="ECO:0000259" key="1">
    <source>
        <dbReference type="SMART" id="SM00849"/>
    </source>
</evidence>
<sequence>MEKNELKHEVTKIAGNTWCIGEFRLVNAFFAAGREKAALIDTGCGIGNIGAVVRELTDKPVEILLTHGHADHSGGIYTLPDSPVYMEPQDEEMFREMPATNEMRRLYIETRVPVRFPGEGHIEAVSALVPKEEPVYPKQYIPVKDGDVFELGERKLTVLHTPGHSDGSVCYLDSRSRILFSGDTVNHSIILMRQPDNDKRLIRIYHESLKKIWDYQEQFDQLAIGHDGILIDKSIVRDYLELTGGILNGSITGKYEEVGFRKGDVARLGQAELWYQCDE</sequence>